<gene>
    <name evidence="3" type="ORF">BJ122_103182</name>
</gene>
<protein>
    <submittedName>
        <fullName evidence="3">CelD/BcsL family acetyltransferase involved in cellulose biosynthesis</fullName>
    </submittedName>
</protein>
<dbReference type="Gene3D" id="3.40.630.30">
    <property type="match status" value="1"/>
</dbReference>
<dbReference type="InterPro" id="IPR016181">
    <property type="entry name" value="Acyl_CoA_acyltransferase"/>
</dbReference>
<name>A0A318TL21_9BRAD</name>
<dbReference type="Pfam" id="PF13480">
    <property type="entry name" value="Acetyltransf_6"/>
    <property type="match status" value="1"/>
</dbReference>
<keyword evidence="3" id="KW-0808">Transferase</keyword>
<comment type="caution">
    <text evidence="3">The sequence shown here is derived from an EMBL/GenBank/DDBJ whole genome shotgun (WGS) entry which is preliminary data.</text>
</comment>
<feature type="region of interest" description="Disordered" evidence="1">
    <location>
        <begin position="408"/>
        <end position="433"/>
    </location>
</feature>
<dbReference type="SUPFAM" id="SSF55729">
    <property type="entry name" value="Acyl-CoA N-acyltransferases (Nat)"/>
    <property type="match status" value="1"/>
</dbReference>
<dbReference type="Proteomes" id="UP000248148">
    <property type="component" value="Unassembled WGS sequence"/>
</dbReference>
<accession>A0A318TL21</accession>
<dbReference type="RefSeq" id="WP_110779914.1">
    <property type="nucleotide sequence ID" value="NZ_QJTI01000003.1"/>
</dbReference>
<feature type="domain" description="BioF2-like acetyltransferase" evidence="2">
    <location>
        <begin position="216"/>
        <end position="347"/>
    </location>
</feature>
<evidence type="ECO:0000313" key="3">
    <source>
        <dbReference type="EMBL" id="PYF04527.1"/>
    </source>
</evidence>
<reference evidence="3 4" key="1">
    <citation type="submission" date="2018-06" db="EMBL/GenBank/DDBJ databases">
        <title>Genomic Encyclopedia of Archaeal and Bacterial Type Strains, Phase II (KMG-II): from individual species to whole genera.</title>
        <authorList>
            <person name="Goeker M."/>
        </authorList>
    </citation>
    <scope>NUCLEOTIDE SEQUENCE [LARGE SCALE GENOMIC DNA]</scope>
    <source>
        <strain evidence="3 4">JCM 11668</strain>
    </source>
</reference>
<dbReference type="GO" id="GO:0016740">
    <property type="term" value="F:transferase activity"/>
    <property type="evidence" value="ECO:0007669"/>
    <property type="project" value="UniProtKB-KW"/>
</dbReference>
<keyword evidence="4" id="KW-1185">Reference proteome</keyword>
<dbReference type="AlphaFoldDB" id="A0A318TL21"/>
<dbReference type="InterPro" id="IPR038740">
    <property type="entry name" value="BioF2-like_GNAT_dom"/>
</dbReference>
<evidence type="ECO:0000259" key="2">
    <source>
        <dbReference type="Pfam" id="PF13480"/>
    </source>
</evidence>
<organism evidence="3 4">
    <name type="scientific">Rhodopseudomonas faecalis</name>
    <dbReference type="NCBI Taxonomy" id="99655"/>
    <lineage>
        <taxon>Bacteria</taxon>
        <taxon>Pseudomonadati</taxon>
        <taxon>Pseudomonadota</taxon>
        <taxon>Alphaproteobacteria</taxon>
        <taxon>Hyphomicrobiales</taxon>
        <taxon>Nitrobacteraceae</taxon>
        <taxon>Rhodopseudomonas</taxon>
    </lineage>
</organism>
<dbReference type="EMBL" id="QJTI01000003">
    <property type="protein sequence ID" value="PYF04527.1"/>
    <property type="molecule type" value="Genomic_DNA"/>
</dbReference>
<dbReference type="OrthoDB" id="213519at2"/>
<evidence type="ECO:0000256" key="1">
    <source>
        <dbReference type="SAM" id="MobiDB-lite"/>
    </source>
</evidence>
<sequence>MTAQTLLTRAAAQRPPMAAEPPLPVAAPPVRCADTGLYMRIVPLKAYDNPNGRERWHNLAVRALVPNVFYEPEFAIPAMIPFGDDVQLLLIADERGPDVQLLGLLPFRISTRRWGVPLPVAVAWNHPFAALGVPLIDRDRARDTIATLLNAARVLPGMPRRMVLPLIPDHGPFAELLDELLQQDNLRELRLDRYARAILDPPLGARDHYLENKLSSRTRGKMRTELRRIERQGTVTFDTITARDEIDEALEDFLALEAAGWKGRGGTAVSCSPAEIEFLRQTVRNLAACGRVRIDRLRLDGRTLASSIIYLTGDQAWCAKICYDESQAASSPGSQLVMYITSELLADPSIARADSCTPPNRPFMSKFWGEQLPLSNRVIELAGGDPLHPLAAMLEQGRRRLSHALHEFKERRNASQDKRRRKNDDREKQSAPE</sequence>
<proteinExistence type="predicted"/>
<evidence type="ECO:0000313" key="4">
    <source>
        <dbReference type="Proteomes" id="UP000248148"/>
    </source>
</evidence>